<organism evidence="2 3">
    <name type="scientific">Sesamum alatum</name>
    <dbReference type="NCBI Taxonomy" id="300844"/>
    <lineage>
        <taxon>Eukaryota</taxon>
        <taxon>Viridiplantae</taxon>
        <taxon>Streptophyta</taxon>
        <taxon>Embryophyta</taxon>
        <taxon>Tracheophyta</taxon>
        <taxon>Spermatophyta</taxon>
        <taxon>Magnoliopsida</taxon>
        <taxon>eudicotyledons</taxon>
        <taxon>Gunneridae</taxon>
        <taxon>Pentapetalae</taxon>
        <taxon>asterids</taxon>
        <taxon>lamiids</taxon>
        <taxon>Lamiales</taxon>
        <taxon>Pedaliaceae</taxon>
        <taxon>Sesamum</taxon>
    </lineage>
</organism>
<proteinExistence type="predicted"/>
<name>A0AAE2CRF7_9LAMI</name>
<dbReference type="EMBL" id="JACGWO010000003">
    <property type="protein sequence ID" value="KAK4431747.1"/>
    <property type="molecule type" value="Genomic_DNA"/>
</dbReference>
<evidence type="ECO:0000313" key="3">
    <source>
        <dbReference type="Proteomes" id="UP001293254"/>
    </source>
</evidence>
<dbReference type="PANTHER" id="PTHR46951:SF2">
    <property type="entry name" value="BED-TYPE DOMAIN-CONTAINING PROTEIN"/>
    <property type="match status" value="1"/>
</dbReference>
<dbReference type="Proteomes" id="UP001293254">
    <property type="component" value="Unassembled WGS sequence"/>
</dbReference>
<feature type="region of interest" description="Disordered" evidence="1">
    <location>
        <begin position="1"/>
        <end position="21"/>
    </location>
</feature>
<reference evidence="2" key="1">
    <citation type="submission" date="2020-06" db="EMBL/GenBank/DDBJ databases">
        <authorList>
            <person name="Li T."/>
            <person name="Hu X."/>
            <person name="Zhang T."/>
            <person name="Song X."/>
            <person name="Zhang H."/>
            <person name="Dai N."/>
            <person name="Sheng W."/>
            <person name="Hou X."/>
            <person name="Wei L."/>
        </authorList>
    </citation>
    <scope>NUCLEOTIDE SEQUENCE</scope>
    <source>
        <strain evidence="2">3651</strain>
        <tissue evidence="2">Leaf</tissue>
    </source>
</reference>
<dbReference type="AlphaFoldDB" id="A0AAE2CRF7"/>
<gene>
    <name evidence="2" type="ORF">Salat_0936800</name>
</gene>
<evidence type="ECO:0008006" key="4">
    <source>
        <dbReference type="Google" id="ProtNLM"/>
    </source>
</evidence>
<accession>A0AAE2CRF7</accession>
<evidence type="ECO:0000256" key="1">
    <source>
        <dbReference type="SAM" id="MobiDB-lite"/>
    </source>
</evidence>
<reference evidence="2" key="2">
    <citation type="journal article" date="2024" name="Plant">
        <title>Genomic evolution and insights into agronomic trait innovations of Sesamum species.</title>
        <authorList>
            <person name="Miao H."/>
            <person name="Wang L."/>
            <person name="Qu L."/>
            <person name="Liu H."/>
            <person name="Sun Y."/>
            <person name="Le M."/>
            <person name="Wang Q."/>
            <person name="Wei S."/>
            <person name="Zheng Y."/>
            <person name="Lin W."/>
            <person name="Duan Y."/>
            <person name="Cao H."/>
            <person name="Xiong S."/>
            <person name="Wang X."/>
            <person name="Wei L."/>
            <person name="Li C."/>
            <person name="Ma Q."/>
            <person name="Ju M."/>
            <person name="Zhao R."/>
            <person name="Li G."/>
            <person name="Mu C."/>
            <person name="Tian Q."/>
            <person name="Mei H."/>
            <person name="Zhang T."/>
            <person name="Gao T."/>
            <person name="Zhang H."/>
        </authorList>
    </citation>
    <scope>NUCLEOTIDE SEQUENCE</scope>
    <source>
        <strain evidence="2">3651</strain>
    </source>
</reference>
<dbReference type="PANTHER" id="PTHR46951">
    <property type="entry name" value="BED-TYPE DOMAIN-CONTAINING PROTEIN"/>
    <property type="match status" value="1"/>
</dbReference>
<keyword evidence="3" id="KW-1185">Reference proteome</keyword>
<sequence length="182" mass="20462">MTQKLDNGWEHATPVGGGRKKCKRNYCEKVVHGRITRLKQHIAHVSENVETCSRVPSEIGENSLYGEEPNIYTNSIDGDDDDIDEHVMLALEQKQLKQAVAENRYMKHVEDETRRTPSRGASINIWEKKFGRVSDSNYNIDADGATAAAMNGRAAQRWGIMDPNMTLQSLCEVRGVVTDTRS</sequence>
<evidence type="ECO:0000313" key="2">
    <source>
        <dbReference type="EMBL" id="KAK4431747.1"/>
    </source>
</evidence>
<comment type="caution">
    <text evidence="2">The sequence shown here is derived from an EMBL/GenBank/DDBJ whole genome shotgun (WGS) entry which is preliminary data.</text>
</comment>
<protein>
    <recommendedName>
        <fullName evidence="4">BED-type domain-containing protein</fullName>
    </recommendedName>
</protein>